<keyword evidence="1" id="KW-0812">Transmembrane</keyword>
<name>A0AAN6RPH9_9PEZI</name>
<reference evidence="2" key="2">
    <citation type="submission" date="2023-05" db="EMBL/GenBank/DDBJ databases">
        <authorList>
            <consortium name="Lawrence Berkeley National Laboratory"/>
            <person name="Steindorff A."/>
            <person name="Hensen N."/>
            <person name="Bonometti L."/>
            <person name="Westerberg I."/>
            <person name="Brannstrom I.O."/>
            <person name="Guillou S."/>
            <person name="Cros-Aarteil S."/>
            <person name="Calhoun S."/>
            <person name="Haridas S."/>
            <person name="Kuo A."/>
            <person name="Mondo S."/>
            <person name="Pangilinan J."/>
            <person name="Riley R."/>
            <person name="Labutti K."/>
            <person name="Andreopoulos B."/>
            <person name="Lipzen A."/>
            <person name="Chen C."/>
            <person name="Yanf M."/>
            <person name="Daum C."/>
            <person name="Ng V."/>
            <person name="Clum A."/>
            <person name="Ohm R."/>
            <person name="Martin F."/>
            <person name="Silar P."/>
            <person name="Natvig D."/>
            <person name="Lalanne C."/>
            <person name="Gautier V."/>
            <person name="Ament-Velasquez S.L."/>
            <person name="Kruys A."/>
            <person name="Hutchinson M.I."/>
            <person name="Powell A.J."/>
            <person name="Barry K."/>
            <person name="Miller A.N."/>
            <person name="Grigoriev I.V."/>
            <person name="Debuchy R."/>
            <person name="Gladieux P."/>
            <person name="Thoren M.H."/>
            <person name="Johannesson H."/>
        </authorList>
    </citation>
    <scope>NUCLEOTIDE SEQUENCE</scope>
    <source>
        <strain evidence="2">CBS 103.79</strain>
    </source>
</reference>
<accession>A0AAN6RPH9</accession>
<evidence type="ECO:0000313" key="3">
    <source>
        <dbReference type="Proteomes" id="UP001303889"/>
    </source>
</evidence>
<organism evidence="2 3">
    <name type="scientific">Staphylotrichum tortipilum</name>
    <dbReference type="NCBI Taxonomy" id="2831512"/>
    <lineage>
        <taxon>Eukaryota</taxon>
        <taxon>Fungi</taxon>
        <taxon>Dikarya</taxon>
        <taxon>Ascomycota</taxon>
        <taxon>Pezizomycotina</taxon>
        <taxon>Sordariomycetes</taxon>
        <taxon>Sordariomycetidae</taxon>
        <taxon>Sordariales</taxon>
        <taxon>Chaetomiaceae</taxon>
        <taxon>Staphylotrichum</taxon>
    </lineage>
</organism>
<gene>
    <name evidence="2" type="ORF">C8A05DRAFT_38192</name>
</gene>
<dbReference type="EMBL" id="MU855976">
    <property type="protein sequence ID" value="KAK3898220.1"/>
    <property type="molecule type" value="Genomic_DNA"/>
</dbReference>
<protein>
    <submittedName>
        <fullName evidence="2">Uncharacterized protein</fullName>
    </submittedName>
</protein>
<keyword evidence="1" id="KW-0472">Membrane</keyword>
<proteinExistence type="predicted"/>
<reference evidence="2" key="1">
    <citation type="journal article" date="2023" name="Mol. Phylogenet. Evol.">
        <title>Genome-scale phylogeny and comparative genomics of the fungal order Sordariales.</title>
        <authorList>
            <person name="Hensen N."/>
            <person name="Bonometti L."/>
            <person name="Westerberg I."/>
            <person name="Brannstrom I.O."/>
            <person name="Guillou S."/>
            <person name="Cros-Aarteil S."/>
            <person name="Calhoun S."/>
            <person name="Haridas S."/>
            <person name="Kuo A."/>
            <person name="Mondo S."/>
            <person name="Pangilinan J."/>
            <person name="Riley R."/>
            <person name="LaButti K."/>
            <person name="Andreopoulos B."/>
            <person name="Lipzen A."/>
            <person name="Chen C."/>
            <person name="Yan M."/>
            <person name="Daum C."/>
            <person name="Ng V."/>
            <person name="Clum A."/>
            <person name="Steindorff A."/>
            <person name="Ohm R.A."/>
            <person name="Martin F."/>
            <person name="Silar P."/>
            <person name="Natvig D.O."/>
            <person name="Lalanne C."/>
            <person name="Gautier V."/>
            <person name="Ament-Velasquez S.L."/>
            <person name="Kruys A."/>
            <person name="Hutchinson M.I."/>
            <person name="Powell A.J."/>
            <person name="Barry K."/>
            <person name="Miller A.N."/>
            <person name="Grigoriev I.V."/>
            <person name="Debuchy R."/>
            <person name="Gladieux P."/>
            <person name="Hiltunen Thoren M."/>
            <person name="Johannesson H."/>
        </authorList>
    </citation>
    <scope>NUCLEOTIDE SEQUENCE</scope>
    <source>
        <strain evidence="2">CBS 103.79</strain>
    </source>
</reference>
<dbReference type="Proteomes" id="UP001303889">
    <property type="component" value="Unassembled WGS sequence"/>
</dbReference>
<feature type="transmembrane region" description="Helical" evidence="1">
    <location>
        <begin position="27"/>
        <end position="48"/>
    </location>
</feature>
<keyword evidence="1" id="KW-1133">Transmembrane helix</keyword>
<evidence type="ECO:0000256" key="1">
    <source>
        <dbReference type="SAM" id="Phobius"/>
    </source>
</evidence>
<evidence type="ECO:0000313" key="2">
    <source>
        <dbReference type="EMBL" id="KAK3898220.1"/>
    </source>
</evidence>
<comment type="caution">
    <text evidence="2">The sequence shown here is derived from an EMBL/GenBank/DDBJ whole genome shotgun (WGS) entry which is preliminary data.</text>
</comment>
<keyword evidence="3" id="KW-1185">Reference proteome</keyword>
<sequence>MDPVDPRLIQGAAAQRRHRLLHNYKSIFTSVFLAAYGDAAMPAIYTLLSDHFQHMAGILTQHWTTTQFRCNGDEAAVHGVMLSWFLPSFYMRITMANSDQSLAPRAKSAARRAFYSEALRHTALTCRAIARVPWHHLSSTERCVLVSLSFVGRLCDDLGQ</sequence>
<dbReference type="AlphaFoldDB" id="A0AAN6RPH9"/>